<dbReference type="PANTHER" id="PTHR32419">
    <property type="entry name" value="GLUTATHIONYL-HYDROQUINONE REDUCTASE"/>
    <property type="match status" value="1"/>
</dbReference>
<feature type="non-terminal residue" evidence="2">
    <location>
        <position position="232"/>
    </location>
</feature>
<dbReference type="Pfam" id="PF13410">
    <property type="entry name" value="GST_C_2"/>
    <property type="match status" value="1"/>
</dbReference>
<dbReference type="Gene3D" id="1.20.1050.10">
    <property type="match status" value="1"/>
</dbReference>
<dbReference type="InterPro" id="IPR010987">
    <property type="entry name" value="Glutathione-S-Trfase_C-like"/>
</dbReference>
<dbReference type="InterPro" id="IPR036282">
    <property type="entry name" value="Glutathione-S-Trfase_C_sf"/>
</dbReference>
<name>A0A382CMA0_9ZZZZ</name>
<dbReference type="PROSITE" id="PS50405">
    <property type="entry name" value="GST_CTER"/>
    <property type="match status" value="1"/>
</dbReference>
<dbReference type="AlphaFoldDB" id="A0A382CMA0"/>
<accession>A0A382CMA0</accession>
<evidence type="ECO:0000259" key="1">
    <source>
        <dbReference type="PROSITE" id="PS50405"/>
    </source>
</evidence>
<gene>
    <name evidence="2" type="ORF">METZ01_LOCUS179863</name>
</gene>
<evidence type="ECO:0000313" key="2">
    <source>
        <dbReference type="EMBL" id="SVB27009.1"/>
    </source>
</evidence>
<dbReference type="InterPro" id="IPR004045">
    <property type="entry name" value="Glutathione_S-Trfase_N"/>
</dbReference>
<dbReference type="SUPFAM" id="SSF47616">
    <property type="entry name" value="GST C-terminal domain-like"/>
    <property type="match status" value="1"/>
</dbReference>
<dbReference type="Pfam" id="PF13409">
    <property type="entry name" value="GST_N_2"/>
    <property type="match status" value="1"/>
</dbReference>
<feature type="domain" description="GST C-terminal" evidence="1">
    <location>
        <begin position="156"/>
        <end position="232"/>
    </location>
</feature>
<reference evidence="2" key="1">
    <citation type="submission" date="2018-05" db="EMBL/GenBank/DDBJ databases">
        <authorList>
            <person name="Lanie J.A."/>
            <person name="Ng W.-L."/>
            <person name="Kazmierczak K.M."/>
            <person name="Andrzejewski T.M."/>
            <person name="Davidsen T.M."/>
            <person name="Wayne K.J."/>
            <person name="Tettelin H."/>
            <person name="Glass J.I."/>
            <person name="Rusch D."/>
            <person name="Podicherti R."/>
            <person name="Tsui H.-C.T."/>
            <person name="Winkler M.E."/>
        </authorList>
    </citation>
    <scope>NUCLEOTIDE SEQUENCE</scope>
</reference>
<dbReference type="GO" id="GO:0005737">
    <property type="term" value="C:cytoplasm"/>
    <property type="evidence" value="ECO:0007669"/>
    <property type="project" value="TreeGrafter"/>
</dbReference>
<dbReference type="Gene3D" id="3.40.30.10">
    <property type="entry name" value="Glutaredoxin"/>
    <property type="match status" value="1"/>
</dbReference>
<dbReference type="GO" id="GO:0004364">
    <property type="term" value="F:glutathione transferase activity"/>
    <property type="evidence" value="ECO:0007669"/>
    <property type="project" value="InterPro"/>
</dbReference>
<organism evidence="2">
    <name type="scientific">marine metagenome</name>
    <dbReference type="NCBI Taxonomy" id="408172"/>
    <lineage>
        <taxon>unclassified sequences</taxon>
        <taxon>metagenomes</taxon>
        <taxon>ecological metagenomes</taxon>
    </lineage>
</organism>
<proteinExistence type="predicted"/>
<sequence>MNITSQFPRESINGAFKRQKSIYRELISSNSIYKPEKQRYHLYLSHACPWAHRTLIVIALKNLESVVSTSFVHPIRDNKGWNFESQNSLYYDIINGFSYLMEAYKIMDSQYDMRVTVPVLWDKQTEQIVNNESSDIIIMLNNEFNQFTNSKLDLYPEEKRTEINEINQYIYTNINNGVYKCGFATSQKIYDSEVDNLFTALNKIELRLKDRKYLVSDSITLSDIRLFVTLIR</sequence>
<dbReference type="SUPFAM" id="SSF52833">
    <property type="entry name" value="Thioredoxin-like"/>
    <property type="match status" value="1"/>
</dbReference>
<dbReference type="InterPro" id="IPR036249">
    <property type="entry name" value="Thioredoxin-like_sf"/>
</dbReference>
<dbReference type="PANTHER" id="PTHR32419:SF6">
    <property type="entry name" value="GLUTATHIONE S-TRANSFERASE OMEGA-LIKE 1-RELATED"/>
    <property type="match status" value="1"/>
</dbReference>
<dbReference type="InterPro" id="IPR016639">
    <property type="entry name" value="GST_Omega/GSH"/>
</dbReference>
<protein>
    <recommendedName>
        <fullName evidence="1">GST C-terminal domain-containing protein</fullName>
    </recommendedName>
</protein>
<dbReference type="EMBL" id="UINC01035114">
    <property type="protein sequence ID" value="SVB27009.1"/>
    <property type="molecule type" value="Genomic_DNA"/>
</dbReference>